<keyword evidence="1" id="KW-1133">Transmembrane helix</keyword>
<dbReference type="EMBL" id="AP018227">
    <property type="protein sequence ID" value="BAY85286.1"/>
    <property type="molecule type" value="Genomic_DNA"/>
</dbReference>
<keyword evidence="1" id="KW-0812">Transmembrane</keyword>
<dbReference type="AlphaFoldDB" id="A0A1Z4LVL8"/>
<gene>
    <name evidence="2" type="ORF">NIES267_47850</name>
</gene>
<protein>
    <submittedName>
        <fullName evidence="2">Uncharacterized protein</fullName>
    </submittedName>
</protein>
<dbReference type="Proteomes" id="UP000218418">
    <property type="component" value="Chromosome"/>
</dbReference>
<evidence type="ECO:0000313" key="2">
    <source>
        <dbReference type="EMBL" id="BAY85286.1"/>
    </source>
</evidence>
<reference evidence="2 3" key="1">
    <citation type="submission" date="2017-06" db="EMBL/GenBank/DDBJ databases">
        <title>Genome sequencing of cyanobaciteial culture collection at National Institute for Environmental Studies (NIES).</title>
        <authorList>
            <person name="Hirose Y."/>
            <person name="Shimura Y."/>
            <person name="Fujisawa T."/>
            <person name="Nakamura Y."/>
            <person name="Kawachi M."/>
        </authorList>
    </citation>
    <scope>NUCLEOTIDE SEQUENCE [LARGE SCALE GENOMIC DNA]</scope>
    <source>
        <strain evidence="2 3">NIES-267</strain>
    </source>
</reference>
<dbReference type="OrthoDB" id="426278at2"/>
<accession>A0A1Z4LVL8</accession>
<evidence type="ECO:0000256" key="1">
    <source>
        <dbReference type="SAM" id="Phobius"/>
    </source>
</evidence>
<name>A0A1Z4LVL8_9CYAN</name>
<feature type="transmembrane region" description="Helical" evidence="1">
    <location>
        <begin position="46"/>
        <end position="64"/>
    </location>
</feature>
<organism evidence="2 3">
    <name type="scientific">Calothrix parasitica NIES-267</name>
    <dbReference type="NCBI Taxonomy" id="1973488"/>
    <lineage>
        <taxon>Bacteria</taxon>
        <taxon>Bacillati</taxon>
        <taxon>Cyanobacteriota</taxon>
        <taxon>Cyanophyceae</taxon>
        <taxon>Nostocales</taxon>
        <taxon>Calotrichaceae</taxon>
        <taxon>Calothrix</taxon>
    </lineage>
</organism>
<keyword evidence="3" id="KW-1185">Reference proteome</keyword>
<sequence length="94" mass="9960">MSEQLQEGSEKLQKTGRVAATSVIWGVSAGMLAICIPLVIVTKTGAILPFAAIVGAAVATFAVWRGDNKSQVKQLEERIALLETMVTRENSDGS</sequence>
<keyword evidence="1" id="KW-0472">Membrane</keyword>
<feature type="transmembrane region" description="Helical" evidence="1">
    <location>
        <begin position="18"/>
        <end position="40"/>
    </location>
</feature>
<evidence type="ECO:0000313" key="3">
    <source>
        <dbReference type="Proteomes" id="UP000218418"/>
    </source>
</evidence>
<proteinExistence type="predicted"/>